<dbReference type="GO" id="GO:0003824">
    <property type="term" value="F:catalytic activity"/>
    <property type="evidence" value="ECO:0007669"/>
    <property type="project" value="InterPro"/>
</dbReference>
<dbReference type="GO" id="GO:0031177">
    <property type="term" value="F:phosphopantetheine binding"/>
    <property type="evidence" value="ECO:0007669"/>
    <property type="project" value="TreeGrafter"/>
</dbReference>
<comment type="caution">
    <text evidence="5">The sequence shown here is derived from an EMBL/GenBank/DDBJ whole genome shotgun (WGS) entry which is preliminary data.</text>
</comment>
<gene>
    <name evidence="5" type="ORF">D5H75_40670</name>
</gene>
<dbReference type="PRINTS" id="PR00154">
    <property type="entry name" value="AMPBINDING"/>
</dbReference>
<sequence length="519" mass="55917">APARSMARHPLFQVMLAFQNMPEARLDLMDFSVGLEPFDHGTAMFDLQFSLEERPGGGLLGTITYAADLFDRPTAQSIGERFERLLRAVAADPSVRLSEIDLLDPAERAQLLTTWAGDGAEPEPATIVALFEAQAARSPEAVAVTAPGTSLTYGELNARANRLAHALISEGVGPERFVALALPRSADLVVAVLAVLKAGAAYLPIDPDYPADRIAYMIEDAKPVLTITTETLTADLSSYPDTDPGADVRPDHPAYVIYTSGSTGRPKGVVVPHRNVVRLLASTEAWFGFGAGDVWTLFHSYAFDFSVWELWGALLYGGRLVVVPFGVSRSPGEFLELLVRERVTVLNQTPSAFYGLMGADREDPGLGARLGLRFVIFGGEALEPARLGDWYSRHADDAPVLVNMYGITETTVHVSYVALDEVTAASGRGSLIGAGIPDLRVYVLDEALCPVPPGVVGELYVAGAGLARGYLNRPGLTAERFVACPFGPPGERMYRTGDLGRWRADGRLEYVGRADLQVQ</sequence>
<evidence type="ECO:0000259" key="4">
    <source>
        <dbReference type="Pfam" id="PF00668"/>
    </source>
</evidence>
<dbReference type="GO" id="GO:0005829">
    <property type="term" value="C:cytosol"/>
    <property type="evidence" value="ECO:0007669"/>
    <property type="project" value="TreeGrafter"/>
</dbReference>
<feature type="domain" description="AMP-dependent synthetase/ligase" evidence="3">
    <location>
        <begin position="131"/>
        <end position="471"/>
    </location>
</feature>
<dbReference type="Gene3D" id="3.30.559.30">
    <property type="entry name" value="Nonribosomal peptide synthetase, condensation domain"/>
    <property type="match status" value="1"/>
</dbReference>
<dbReference type="SUPFAM" id="SSF56801">
    <property type="entry name" value="Acetyl-CoA synthetase-like"/>
    <property type="match status" value="1"/>
</dbReference>
<dbReference type="Pfam" id="PF00668">
    <property type="entry name" value="Condensation"/>
    <property type="match status" value="1"/>
</dbReference>
<evidence type="ECO:0000313" key="5">
    <source>
        <dbReference type="EMBL" id="RJL18866.1"/>
    </source>
</evidence>
<dbReference type="InterPro" id="IPR020459">
    <property type="entry name" value="AMP-binding"/>
</dbReference>
<dbReference type="FunFam" id="3.40.50.12780:FF:000012">
    <property type="entry name" value="Non-ribosomal peptide synthetase"/>
    <property type="match status" value="1"/>
</dbReference>
<dbReference type="NCBIfam" id="TIGR01733">
    <property type="entry name" value="AA-adenyl-dom"/>
    <property type="match status" value="1"/>
</dbReference>
<evidence type="ECO:0000313" key="6">
    <source>
        <dbReference type="Proteomes" id="UP000265768"/>
    </source>
</evidence>
<dbReference type="InterPro" id="IPR020845">
    <property type="entry name" value="AMP-binding_CS"/>
</dbReference>
<evidence type="ECO:0000256" key="2">
    <source>
        <dbReference type="ARBA" id="ARBA00022553"/>
    </source>
</evidence>
<dbReference type="Proteomes" id="UP000265768">
    <property type="component" value="Unassembled WGS sequence"/>
</dbReference>
<dbReference type="SUPFAM" id="SSF52777">
    <property type="entry name" value="CoA-dependent acyltransferases"/>
    <property type="match status" value="1"/>
</dbReference>
<keyword evidence="6" id="KW-1185">Reference proteome</keyword>
<dbReference type="GO" id="GO:0044550">
    <property type="term" value="P:secondary metabolite biosynthetic process"/>
    <property type="evidence" value="ECO:0007669"/>
    <property type="project" value="TreeGrafter"/>
</dbReference>
<dbReference type="PANTHER" id="PTHR45527:SF14">
    <property type="entry name" value="PLIPASTATIN SYNTHASE SUBUNIT B"/>
    <property type="match status" value="1"/>
</dbReference>
<dbReference type="FunFam" id="3.40.50.980:FF:000002">
    <property type="entry name" value="Enterobactin synthetase component F"/>
    <property type="match status" value="1"/>
</dbReference>
<dbReference type="InterPro" id="IPR001242">
    <property type="entry name" value="Condensation_dom"/>
</dbReference>
<name>A0A3A4AJP3_9ACTN</name>
<evidence type="ECO:0000259" key="3">
    <source>
        <dbReference type="Pfam" id="PF00501"/>
    </source>
</evidence>
<dbReference type="GO" id="GO:0043041">
    <property type="term" value="P:amino acid activation for nonribosomal peptide biosynthetic process"/>
    <property type="evidence" value="ECO:0007669"/>
    <property type="project" value="TreeGrafter"/>
</dbReference>
<dbReference type="CDD" id="cd17643">
    <property type="entry name" value="A_NRPS_Cytc1-like"/>
    <property type="match status" value="1"/>
</dbReference>
<dbReference type="InterPro" id="IPR000873">
    <property type="entry name" value="AMP-dep_synth/lig_dom"/>
</dbReference>
<dbReference type="EMBL" id="QZEY01000049">
    <property type="protein sequence ID" value="RJL18866.1"/>
    <property type="molecule type" value="Genomic_DNA"/>
</dbReference>
<dbReference type="InterPro" id="IPR042099">
    <property type="entry name" value="ANL_N_sf"/>
</dbReference>
<dbReference type="OrthoDB" id="2472181at2"/>
<dbReference type="AlphaFoldDB" id="A0A3A4AJP3"/>
<keyword evidence="1" id="KW-0596">Phosphopantetheine</keyword>
<dbReference type="InterPro" id="IPR010071">
    <property type="entry name" value="AA_adenyl_dom"/>
</dbReference>
<dbReference type="PROSITE" id="PS00455">
    <property type="entry name" value="AMP_BINDING"/>
    <property type="match status" value="1"/>
</dbReference>
<feature type="domain" description="Condensation" evidence="4">
    <location>
        <begin position="3"/>
        <end position="112"/>
    </location>
</feature>
<dbReference type="PANTHER" id="PTHR45527">
    <property type="entry name" value="NONRIBOSOMAL PEPTIDE SYNTHETASE"/>
    <property type="match status" value="1"/>
</dbReference>
<keyword evidence="2" id="KW-0597">Phosphoprotein</keyword>
<organism evidence="5 6">
    <name type="scientific">Bailinhaonella thermotolerans</name>
    <dbReference type="NCBI Taxonomy" id="1070861"/>
    <lineage>
        <taxon>Bacteria</taxon>
        <taxon>Bacillati</taxon>
        <taxon>Actinomycetota</taxon>
        <taxon>Actinomycetes</taxon>
        <taxon>Streptosporangiales</taxon>
        <taxon>Streptosporangiaceae</taxon>
        <taxon>Bailinhaonella</taxon>
    </lineage>
</organism>
<feature type="non-terminal residue" evidence="5">
    <location>
        <position position="519"/>
    </location>
</feature>
<feature type="non-terminal residue" evidence="5">
    <location>
        <position position="1"/>
    </location>
</feature>
<dbReference type="Pfam" id="PF00501">
    <property type="entry name" value="AMP-binding"/>
    <property type="match status" value="1"/>
</dbReference>
<dbReference type="FunFam" id="2.30.38.10:FF:000001">
    <property type="entry name" value="Non-ribosomal peptide synthetase PvdI"/>
    <property type="match status" value="1"/>
</dbReference>
<reference evidence="5 6" key="1">
    <citation type="submission" date="2018-09" db="EMBL/GenBank/DDBJ databases">
        <title>YIM 75507 draft genome.</title>
        <authorList>
            <person name="Tang S."/>
            <person name="Feng Y."/>
        </authorList>
    </citation>
    <scope>NUCLEOTIDE SEQUENCE [LARGE SCALE GENOMIC DNA]</scope>
    <source>
        <strain evidence="5 6">YIM 75507</strain>
    </source>
</reference>
<evidence type="ECO:0000256" key="1">
    <source>
        <dbReference type="ARBA" id="ARBA00022450"/>
    </source>
</evidence>
<proteinExistence type="predicted"/>
<dbReference type="RefSeq" id="WP_119931984.1">
    <property type="nucleotide sequence ID" value="NZ_QZEY01000049.1"/>
</dbReference>
<dbReference type="Gene3D" id="3.40.50.12780">
    <property type="entry name" value="N-terminal domain of ligase-like"/>
    <property type="match status" value="1"/>
</dbReference>
<protein>
    <submittedName>
        <fullName evidence="5">Amino acid adenylation domain-containing protein</fullName>
    </submittedName>
</protein>
<accession>A0A3A4AJP3</accession>